<dbReference type="AlphaFoldDB" id="A0A484HMI2"/>
<protein>
    <submittedName>
        <fullName evidence="4">Magnetosome protein MamE-Cter</fullName>
    </submittedName>
</protein>
<accession>A0A484HMI2</accession>
<evidence type="ECO:0000313" key="4">
    <source>
        <dbReference type="EMBL" id="VEN74105.1"/>
    </source>
</evidence>
<feature type="domain" description="PDZ" evidence="3">
    <location>
        <begin position="274"/>
        <end position="366"/>
    </location>
</feature>
<dbReference type="Gene3D" id="3.30.420.130">
    <property type="entry name" value="Dinitrogenase iron-molybdenum cofactor biosynthesis domain"/>
    <property type="match status" value="1"/>
</dbReference>
<dbReference type="PANTHER" id="PTHR22939:SF129">
    <property type="entry name" value="SERINE PROTEASE HTRA2, MITOCHONDRIAL"/>
    <property type="match status" value="1"/>
</dbReference>
<dbReference type="PANTHER" id="PTHR22939">
    <property type="entry name" value="SERINE PROTEASE FAMILY S1C HTRA-RELATED"/>
    <property type="match status" value="1"/>
</dbReference>
<keyword evidence="2" id="KW-0812">Transmembrane</keyword>
<sequence length="616" mass="65158">MKKIPHFEVFLAPVTVLAFAGLLSLMYGWVGTMNSLGQETRETPEAPETRIVAMNTQANPIPESIAINTGIGNGQMRLLDVNAPAVPMGVGGAAGQMRFVANQPAPRPEGLSINTGIGNTRMSLRDVNTAFPSGIGGAQGQIFLADTPPFSSGVGGTRGQIQFINNAATAPRPYLGLEVSAINGAMARQMGLPTGVGVYVKSAIPGSPARKAGFSKGDILIKCDLKNVGSLDQLSKIISLRKPGDVIKCVVLTHNGRKKSFHAKLADGPTGFRQVAAARVNQKLWIGMEVQNIDAVMRRQMSLPKKGGVIVSYLNAHSPAGRAGIKVGDVVRRVNGVHIKEAEQFKATVAKALTGKPLELVLLRGGKTARVRLNPGPRPAVTQTIPKVPAAEMVVEGSWIGMDVSELKPGETAEFGLPAGSRGIVVNDVESPPATTVGFQTGDLITAVNSTPTPTMKTFVLATKGQSGAVVDILRGNRHMYITVPPPGFTQQGTPVKQGQNNPLKQVAAVMPGPHVVGVLSDQNSLRGNVSDESRARYLILFDPQNNRHTSVKVVPGEQIREVLSRHRATTLIVAGIGNRAKNSLTGHRLKVYSGVLGNVVEAFQLYQAGRLVAAR</sequence>
<dbReference type="Pfam" id="PF13180">
    <property type="entry name" value="PDZ_2"/>
    <property type="match status" value="2"/>
</dbReference>
<dbReference type="InterPro" id="IPR036034">
    <property type="entry name" value="PDZ_sf"/>
</dbReference>
<feature type="transmembrane region" description="Helical" evidence="2">
    <location>
        <begin position="7"/>
        <end position="30"/>
    </location>
</feature>
<evidence type="ECO:0000256" key="2">
    <source>
        <dbReference type="SAM" id="Phobius"/>
    </source>
</evidence>
<feature type="domain" description="PDZ" evidence="3">
    <location>
        <begin position="160"/>
        <end position="255"/>
    </location>
</feature>
<dbReference type="Gene3D" id="2.30.42.10">
    <property type="match status" value="2"/>
</dbReference>
<dbReference type="SUPFAM" id="SSF50156">
    <property type="entry name" value="PDZ domain-like"/>
    <property type="match status" value="3"/>
</dbReference>
<proteinExistence type="inferred from homology"/>
<name>A0A484HMI2_9BACT</name>
<keyword evidence="2" id="KW-0472">Membrane</keyword>
<keyword evidence="2" id="KW-1133">Transmembrane helix</keyword>
<organism evidence="4">
    <name type="scientific">uncultured Desulfobacteraceae bacterium</name>
    <dbReference type="NCBI Taxonomy" id="218296"/>
    <lineage>
        <taxon>Bacteria</taxon>
        <taxon>Pseudomonadati</taxon>
        <taxon>Thermodesulfobacteriota</taxon>
        <taxon>Desulfobacteria</taxon>
        <taxon>Desulfobacterales</taxon>
        <taxon>Desulfobacteraceae</taxon>
        <taxon>environmental samples</taxon>
    </lineage>
</organism>
<evidence type="ECO:0000259" key="3">
    <source>
        <dbReference type="PROSITE" id="PS50106"/>
    </source>
</evidence>
<dbReference type="InterPro" id="IPR001478">
    <property type="entry name" value="PDZ"/>
</dbReference>
<dbReference type="CDD" id="cd06779">
    <property type="entry name" value="cpPDZ_Deg_HtrA-like"/>
    <property type="match status" value="1"/>
</dbReference>
<gene>
    <name evidence="4" type="primary">mamE-Cter</name>
    <name evidence="4" type="ORF">EPICR_30035</name>
</gene>
<dbReference type="PROSITE" id="PS50106">
    <property type="entry name" value="PDZ"/>
    <property type="match status" value="2"/>
</dbReference>
<dbReference type="InterPro" id="IPR036105">
    <property type="entry name" value="DiNase_FeMo-co_biosyn_sf"/>
</dbReference>
<reference evidence="4" key="1">
    <citation type="submission" date="2019-01" db="EMBL/GenBank/DDBJ databases">
        <authorList>
            <consortium name="Genoscope - CEA"/>
            <person name="William W."/>
        </authorList>
    </citation>
    <scope>NUCLEOTIDE SEQUENCE</scope>
    <source>
        <strain evidence="4">CR-1</strain>
    </source>
</reference>
<dbReference type="Gene3D" id="2.30.42.60">
    <property type="match status" value="1"/>
</dbReference>
<dbReference type="SMART" id="SM00228">
    <property type="entry name" value="PDZ"/>
    <property type="match status" value="3"/>
</dbReference>
<dbReference type="EMBL" id="CAACVI010000023">
    <property type="protein sequence ID" value="VEN74105.1"/>
    <property type="molecule type" value="Genomic_DNA"/>
</dbReference>
<dbReference type="SUPFAM" id="SSF53146">
    <property type="entry name" value="Nitrogenase accessory factor-like"/>
    <property type="match status" value="1"/>
</dbReference>
<evidence type="ECO:0000256" key="1">
    <source>
        <dbReference type="ARBA" id="ARBA00010541"/>
    </source>
</evidence>
<comment type="similarity">
    <text evidence="1">Belongs to the peptidase S1C family.</text>
</comment>